<dbReference type="InterPro" id="IPR036388">
    <property type="entry name" value="WH-like_DNA-bd_sf"/>
</dbReference>
<dbReference type="GO" id="GO:0003700">
    <property type="term" value="F:DNA-binding transcription factor activity"/>
    <property type="evidence" value="ECO:0007669"/>
    <property type="project" value="InterPro"/>
</dbReference>
<sequence>MQKIQDGIYPAGGRLPSESELAKTLHVGRSTIREALKILQRDNVLTSFNGVGTYINEKYGLINNSLNRLKSLGQMIKDAGYQESECDIRRYSMAPENEWANKLQIDEDVFVMERTRTADSQKIAFYYNIFPASLVGDAIGDDFSGGILNFLEKELGIRVTYAISEICVIDQTNERDRKAVGILGPDVILLKQLHLNKKNVPVFYSLDYLKSDAFHLVVKREI</sequence>
<keyword evidence="6" id="KW-1185">Reference proteome</keyword>
<dbReference type="Pfam" id="PF07702">
    <property type="entry name" value="UTRA"/>
    <property type="match status" value="1"/>
</dbReference>
<accession>E6U4C7</accession>
<dbReference type="KEGG" id="eha:Ethha_2219"/>
<dbReference type="PROSITE" id="PS50949">
    <property type="entry name" value="HTH_GNTR"/>
    <property type="match status" value="1"/>
</dbReference>
<evidence type="ECO:0000259" key="4">
    <source>
        <dbReference type="PROSITE" id="PS50949"/>
    </source>
</evidence>
<evidence type="ECO:0000256" key="1">
    <source>
        <dbReference type="ARBA" id="ARBA00023015"/>
    </source>
</evidence>
<keyword evidence="1" id="KW-0805">Transcription regulation</keyword>
<evidence type="ECO:0000313" key="5">
    <source>
        <dbReference type="EMBL" id="ADU27734.1"/>
    </source>
</evidence>
<reference evidence="5 6" key="1">
    <citation type="submission" date="2010-12" db="EMBL/GenBank/DDBJ databases">
        <title>Complete sequence of Ethanoligenens harbinense YUAN-3.</title>
        <authorList>
            <person name="Lucas S."/>
            <person name="Copeland A."/>
            <person name="Lapidus A."/>
            <person name="Cheng J.-F."/>
            <person name="Bruce D."/>
            <person name="Goodwin L."/>
            <person name="Pitluck S."/>
            <person name="Chertkov O."/>
            <person name="Misra M."/>
            <person name="Detter J.C."/>
            <person name="Han C."/>
            <person name="Tapia R."/>
            <person name="Land M."/>
            <person name="Hauser L."/>
            <person name="Jeffries C."/>
            <person name="Kyrpides N."/>
            <person name="Ivanova N."/>
            <person name="Mikhailova N."/>
            <person name="Wang A."/>
            <person name="Mouttaki H."/>
            <person name="He Z."/>
            <person name="Zhou J."/>
            <person name="Hemme C.L."/>
            <person name="Woyke T."/>
        </authorList>
    </citation>
    <scope>NUCLEOTIDE SEQUENCE [LARGE SCALE GENOMIC DNA]</scope>
    <source>
        <strain evidence="6">DSM 18485 / JCM 12961 / CGMCC 1.5033 / YUAN-3</strain>
    </source>
</reference>
<evidence type="ECO:0000256" key="3">
    <source>
        <dbReference type="ARBA" id="ARBA00023163"/>
    </source>
</evidence>
<dbReference type="eggNOG" id="COG2188">
    <property type="taxonomic scope" value="Bacteria"/>
</dbReference>
<dbReference type="Gene3D" id="1.10.10.10">
    <property type="entry name" value="Winged helix-like DNA-binding domain superfamily/Winged helix DNA-binding domain"/>
    <property type="match status" value="1"/>
</dbReference>
<dbReference type="GO" id="GO:0003677">
    <property type="term" value="F:DNA binding"/>
    <property type="evidence" value="ECO:0007669"/>
    <property type="project" value="UniProtKB-KW"/>
</dbReference>
<keyword evidence="3" id="KW-0804">Transcription</keyword>
<dbReference type="Proteomes" id="UP000001551">
    <property type="component" value="Chromosome"/>
</dbReference>
<gene>
    <name evidence="5" type="ordered locus">Ethha_2219</name>
</gene>
<dbReference type="GO" id="GO:0045892">
    <property type="term" value="P:negative regulation of DNA-templated transcription"/>
    <property type="evidence" value="ECO:0007669"/>
    <property type="project" value="TreeGrafter"/>
</dbReference>
<dbReference type="Gene3D" id="3.40.1410.10">
    <property type="entry name" value="Chorismate lyase-like"/>
    <property type="match status" value="1"/>
</dbReference>
<dbReference type="InterPro" id="IPR050679">
    <property type="entry name" value="Bact_HTH_transcr_reg"/>
</dbReference>
<feature type="domain" description="HTH gntR-type" evidence="4">
    <location>
        <begin position="1"/>
        <end position="58"/>
    </location>
</feature>
<dbReference type="PANTHER" id="PTHR44846:SF17">
    <property type="entry name" value="GNTR-FAMILY TRANSCRIPTIONAL REGULATOR"/>
    <property type="match status" value="1"/>
</dbReference>
<dbReference type="SUPFAM" id="SSF64288">
    <property type="entry name" value="Chorismate lyase-like"/>
    <property type="match status" value="1"/>
</dbReference>
<dbReference type="CDD" id="cd07377">
    <property type="entry name" value="WHTH_GntR"/>
    <property type="match status" value="1"/>
</dbReference>
<dbReference type="InterPro" id="IPR036390">
    <property type="entry name" value="WH_DNA-bd_sf"/>
</dbReference>
<evidence type="ECO:0000256" key="2">
    <source>
        <dbReference type="ARBA" id="ARBA00023125"/>
    </source>
</evidence>
<dbReference type="STRING" id="663278.Ethha_2219"/>
<dbReference type="SMART" id="SM00866">
    <property type="entry name" value="UTRA"/>
    <property type="match status" value="1"/>
</dbReference>
<organism evidence="5 6">
    <name type="scientific">Ethanoligenens harbinense (strain DSM 18485 / JCM 12961 / CGMCC 1.5033 / YUAN-3)</name>
    <dbReference type="NCBI Taxonomy" id="663278"/>
    <lineage>
        <taxon>Bacteria</taxon>
        <taxon>Bacillati</taxon>
        <taxon>Bacillota</taxon>
        <taxon>Clostridia</taxon>
        <taxon>Eubacteriales</taxon>
        <taxon>Oscillospiraceae</taxon>
        <taxon>Ethanoligenens</taxon>
    </lineage>
</organism>
<proteinExistence type="predicted"/>
<evidence type="ECO:0000313" key="6">
    <source>
        <dbReference type="Proteomes" id="UP000001551"/>
    </source>
</evidence>
<name>E6U4C7_ETHHY</name>
<dbReference type="Pfam" id="PF00392">
    <property type="entry name" value="GntR"/>
    <property type="match status" value="1"/>
</dbReference>
<dbReference type="SUPFAM" id="SSF46785">
    <property type="entry name" value="Winged helix' DNA-binding domain"/>
    <property type="match status" value="1"/>
</dbReference>
<dbReference type="HOGENOM" id="CLU_063236_4_0_9"/>
<dbReference type="InterPro" id="IPR011663">
    <property type="entry name" value="UTRA"/>
</dbReference>
<dbReference type="AlphaFoldDB" id="E6U4C7"/>
<dbReference type="InterPro" id="IPR000524">
    <property type="entry name" value="Tscrpt_reg_HTH_GntR"/>
</dbReference>
<protein>
    <submittedName>
        <fullName evidence="5">Transcriptional regulator, GntR family</fullName>
    </submittedName>
</protein>
<dbReference type="InterPro" id="IPR028978">
    <property type="entry name" value="Chorismate_lyase_/UTRA_dom_sf"/>
</dbReference>
<dbReference type="PANTHER" id="PTHR44846">
    <property type="entry name" value="MANNOSYL-D-GLYCERATE TRANSPORT/METABOLISM SYSTEM REPRESSOR MNGR-RELATED"/>
    <property type="match status" value="1"/>
</dbReference>
<dbReference type="EMBL" id="CP002400">
    <property type="protein sequence ID" value="ADU27734.1"/>
    <property type="molecule type" value="Genomic_DNA"/>
</dbReference>
<keyword evidence="2" id="KW-0238">DNA-binding</keyword>
<dbReference type="SMART" id="SM00345">
    <property type="entry name" value="HTH_GNTR"/>
    <property type="match status" value="1"/>
</dbReference>
<dbReference type="PRINTS" id="PR00035">
    <property type="entry name" value="HTHGNTR"/>
</dbReference>